<keyword evidence="7" id="KW-1185">Reference proteome</keyword>
<evidence type="ECO:0000256" key="1">
    <source>
        <dbReference type="ARBA" id="ARBA00005495"/>
    </source>
</evidence>
<comment type="caution">
    <text evidence="6">The sequence shown here is derived from an EMBL/GenBank/DDBJ whole genome shotgun (WGS) entry which is preliminary data.</text>
</comment>
<dbReference type="AlphaFoldDB" id="A0A368XYL4"/>
<comment type="similarity">
    <text evidence="1">Belongs to the Gfa family.</text>
</comment>
<proteinExistence type="inferred from homology"/>
<keyword evidence="4" id="KW-0456">Lyase</keyword>
<organism evidence="6 7">
    <name type="scientific">Pseudorhodoferax soli</name>
    <dbReference type="NCBI Taxonomy" id="545864"/>
    <lineage>
        <taxon>Bacteria</taxon>
        <taxon>Pseudomonadati</taxon>
        <taxon>Pseudomonadota</taxon>
        <taxon>Betaproteobacteria</taxon>
        <taxon>Burkholderiales</taxon>
        <taxon>Comamonadaceae</taxon>
    </lineage>
</organism>
<dbReference type="SUPFAM" id="SSF51316">
    <property type="entry name" value="Mss4-like"/>
    <property type="match status" value="1"/>
</dbReference>
<dbReference type="InterPro" id="IPR006913">
    <property type="entry name" value="CENP-V/GFA"/>
</dbReference>
<evidence type="ECO:0000256" key="3">
    <source>
        <dbReference type="ARBA" id="ARBA00022833"/>
    </source>
</evidence>
<dbReference type="Gene3D" id="3.90.1590.10">
    <property type="entry name" value="glutathione-dependent formaldehyde- activating enzyme (gfa)"/>
    <property type="match status" value="1"/>
</dbReference>
<evidence type="ECO:0000256" key="2">
    <source>
        <dbReference type="ARBA" id="ARBA00022723"/>
    </source>
</evidence>
<dbReference type="PANTHER" id="PTHR33337:SF40">
    <property type="entry name" value="CENP-V_GFA DOMAIN-CONTAINING PROTEIN-RELATED"/>
    <property type="match status" value="1"/>
</dbReference>
<dbReference type="InterPro" id="IPR011057">
    <property type="entry name" value="Mss4-like_sf"/>
</dbReference>
<dbReference type="PROSITE" id="PS51891">
    <property type="entry name" value="CENP_V_GFA"/>
    <property type="match status" value="1"/>
</dbReference>
<reference evidence="6 7" key="1">
    <citation type="submission" date="2018-07" db="EMBL/GenBank/DDBJ databases">
        <title>Genomic Encyclopedia of Type Strains, Phase IV (KMG-IV): sequencing the most valuable type-strain genomes for metagenomic binning, comparative biology and taxonomic classification.</title>
        <authorList>
            <person name="Goeker M."/>
        </authorList>
    </citation>
    <scope>NUCLEOTIDE SEQUENCE [LARGE SCALE GENOMIC DNA]</scope>
    <source>
        <strain evidence="6 7">DSM 21634</strain>
    </source>
</reference>
<dbReference type="Proteomes" id="UP000252884">
    <property type="component" value="Unassembled WGS sequence"/>
</dbReference>
<dbReference type="GO" id="GO:0046872">
    <property type="term" value="F:metal ion binding"/>
    <property type="evidence" value="ECO:0007669"/>
    <property type="project" value="UniProtKB-KW"/>
</dbReference>
<evidence type="ECO:0000313" key="6">
    <source>
        <dbReference type="EMBL" id="RCW71607.1"/>
    </source>
</evidence>
<evidence type="ECO:0000259" key="5">
    <source>
        <dbReference type="PROSITE" id="PS51891"/>
    </source>
</evidence>
<keyword evidence="2" id="KW-0479">Metal-binding</keyword>
<dbReference type="OrthoDB" id="327703at2"/>
<evidence type="ECO:0000313" key="7">
    <source>
        <dbReference type="Proteomes" id="UP000252884"/>
    </source>
</evidence>
<keyword evidence="3" id="KW-0862">Zinc</keyword>
<dbReference type="RefSeq" id="WP_114468812.1">
    <property type="nucleotide sequence ID" value="NZ_QPJK01000004.1"/>
</dbReference>
<feature type="domain" description="CENP-V/GFA" evidence="5">
    <location>
        <begin position="2"/>
        <end position="105"/>
    </location>
</feature>
<protein>
    <recommendedName>
        <fullName evidence="5">CENP-V/GFA domain-containing protein</fullName>
    </recommendedName>
</protein>
<dbReference type="EMBL" id="QPJK01000004">
    <property type="protein sequence ID" value="RCW71607.1"/>
    <property type="molecule type" value="Genomic_DNA"/>
</dbReference>
<sequence length="132" mass="14208">MLRGGCFCGAVRYETTGQPYHRTVCHCSICRRTTGAPFVAWFSVPRAAFRFVRGTPATLRSSPQATRSFCARCGTQLSFADDAAPAEIDITTCSLDDPGQAPPEDHTHTASRLAWTALADGLPTHRAARPGP</sequence>
<gene>
    <name evidence="6" type="ORF">DES41_104427</name>
</gene>
<dbReference type="GO" id="GO:0016846">
    <property type="term" value="F:carbon-sulfur lyase activity"/>
    <property type="evidence" value="ECO:0007669"/>
    <property type="project" value="InterPro"/>
</dbReference>
<name>A0A368XYL4_9BURK</name>
<evidence type="ECO:0000256" key="4">
    <source>
        <dbReference type="ARBA" id="ARBA00023239"/>
    </source>
</evidence>
<dbReference type="PANTHER" id="PTHR33337">
    <property type="entry name" value="GFA DOMAIN-CONTAINING PROTEIN"/>
    <property type="match status" value="1"/>
</dbReference>
<dbReference type="Pfam" id="PF04828">
    <property type="entry name" value="GFA"/>
    <property type="match status" value="1"/>
</dbReference>
<accession>A0A368XYL4</accession>